<evidence type="ECO:0000313" key="3">
    <source>
        <dbReference type="EMBL" id="PCG09986.1"/>
    </source>
</evidence>
<reference evidence="3 4" key="1">
    <citation type="submission" date="2017-09" db="EMBL/GenBank/DDBJ databases">
        <title>Sphingomonas ginsenosidimutans KACC 14949, whole genome shotgun sequence.</title>
        <authorList>
            <person name="Feng G."/>
            <person name="Zhu H."/>
        </authorList>
    </citation>
    <scope>NUCLEOTIDE SEQUENCE [LARGE SCALE GENOMIC DNA]</scope>
    <source>
        <strain evidence="3 4">KACC 14949</strain>
    </source>
</reference>
<dbReference type="PANTHER" id="PTHR30386:SF27">
    <property type="entry name" value="MEMBRANE FUSION PROTEIN (MFP) FAMILY PROTEIN"/>
    <property type="match status" value="1"/>
</dbReference>
<dbReference type="RefSeq" id="WP_066491574.1">
    <property type="nucleotide sequence ID" value="NZ_JAIEOT010000124.1"/>
</dbReference>
<proteinExistence type="predicted"/>
<dbReference type="EMBL" id="NWVD01000001">
    <property type="protein sequence ID" value="PCG09986.1"/>
    <property type="molecule type" value="Genomic_DNA"/>
</dbReference>
<dbReference type="InterPro" id="IPR050739">
    <property type="entry name" value="MFP"/>
</dbReference>
<keyword evidence="2" id="KW-0812">Transmembrane</keyword>
<dbReference type="PANTHER" id="PTHR30386">
    <property type="entry name" value="MEMBRANE FUSION SUBUNIT OF EMRAB-TOLC MULTIDRUG EFFLUX PUMP"/>
    <property type="match status" value="1"/>
</dbReference>
<evidence type="ECO:0000313" key="4">
    <source>
        <dbReference type="Proteomes" id="UP000218784"/>
    </source>
</evidence>
<dbReference type="SUPFAM" id="SSF111369">
    <property type="entry name" value="HlyD-like secretion proteins"/>
    <property type="match status" value="1"/>
</dbReference>
<dbReference type="Proteomes" id="UP000218784">
    <property type="component" value="Unassembled WGS sequence"/>
</dbReference>
<organism evidence="3 4">
    <name type="scientific">Sphingomonas ginsenosidimutans</name>
    <dbReference type="NCBI Taxonomy" id="862134"/>
    <lineage>
        <taxon>Bacteria</taxon>
        <taxon>Pseudomonadati</taxon>
        <taxon>Pseudomonadota</taxon>
        <taxon>Alphaproteobacteria</taxon>
        <taxon>Sphingomonadales</taxon>
        <taxon>Sphingomonadaceae</taxon>
        <taxon>Sphingomonas</taxon>
    </lineage>
</organism>
<feature type="region of interest" description="Disordered" evidence="1">
    <location>
        <begin position="338"/>
        <end position="363"/>
    </location>
</feature>
<dbReference type="Gene3D" id="2.40.50.100">
    <property type="match status" value="1"/>
</dbReference>
<gene>
    <name evidence="3" type="ORF">COA17_00465</name>
</gene>
<evidence type="ECO:0000256" key="1">
    <source>
        <dbReference type="SAM" id="MobiDB-lite"/>
    </source>
</evidence>
<keyword evidence="2" id="KW-0472">Membrane</keyword>
<sequence>MSYQPEHLTHFRTLATLRPPRVGVAIAWLVTVGIAAAAAILFLVPWLQTAQGRGQVVALDPGDRAQDVTALVPGRVERWYVHDGQHVNRGDPIARVVDLDPNLLSRLAAERAQVEAEIAAVRQSQAVAAIDVGRTRQLLAEGLAARRDFEQAQIKVADASAKLAESRAKLNRIDVQLNRQSAQLVRAPRDGRIQNLNAAAGGALVSAGTTLAVIAPERVERAVELLIDGRDVPLLRPGRPVRLEFEGWPAIQFSGWPSVAYGFFDGRVRTIDPNANAQGLFRILVEPMPGKPAWPGPRYVRLGGKVYGWVQGETVTVGYELWRQLNDFPLEFGQVTTDKASGGAAGAKEEDSGKIAAKAGKPK</sequence>
<keyword evidence="2" id="KW-1133">Transmembrane helix</keyword>
<accession>A0A2A4HZM8</accession>
<name>A0A2A4HZM8_9SPHN</name>
<protein>
    <submittedName>
        <fullName evidence="3">RND transporter</fullName>
    </submittedName>
</protein>
<feature type="transmembrane region" description="Helical" evidence="2">
    <location>
        <begin position="21"/>
        <end position="47"/>
    </location>
</feature>
<keyword evidence="4" id="KW-1185">Reference proteome</keyword>
<comment type="caution">
    <text evidence="3">The sequence shown here is derived from an EMBL/GenBank/DDBJ whole genome shotgun (WGS) entry which is preliminary data.</text>
</comment>
<dbReference type="Gene3D" id="1.10.287.470">
    <property type="entry name" value="Helix hairpin bin"/>
    <property type="match status" value="1"/>
</dbReference>
<dbReference type="AlphaFoldDB" id="A0A2A4HZM8"/>
<evidence type="ECO:0000256" key="2">
    <source>
        <dbReference type="SAM" id="Phobius"/>
    </source>
</evidence>